<accession>A0AAE1FUG2</accession>
<protein>
    <submittedName>
        <fullName evidence="1">Uncharacterized protein</fullName>
    </submittedName>
</protein>
<evidence type="ECO:0000313" key="1">
    <source>
        <dbReference type="EMBL" id="KAK3880099.1"/>
    </source>
</evidence>
<organism evidence="1 2">
    <name type="scientific">Petrolisthes cinctipes</name>
    <name type="common">Flat porcelain crab</name>
    <dbReference type="NCBI Taxonomy" id="88211"/>
    <lineage>
        <taxon>Eukaryota</taxon>
        <taxon>Metazoa</taxon>
        <taxon>Ecdysozoa</taxon>
        <taxon>Arthropoda</taxon>
        <taxon>Crustacea</taxon>
        <taxon>Multicrustacea</taxon>
        <taxon>Malacostraca</taxon>
        <taxon>Eumalacostraca</taxon>
        <taxon>Eucarida</taxon>
        <taxon>Decapoda</taxon>
        <taxon>Pleocyemata</taxon>
        <taxon>Anomura</taxon>
        <taxon>Galatheoidea</taxon>
        <taxon>Porcellanidae</taxon>
        <taxon>Petrolisthes</taxon>
    </lineage>
</organism>
<comment type="caution">
    <text evidence="1">The sequence shown here is derived from an EMBL/GenBank/DDBJ whole genome shotgun (WGS) entry which is preliminary data.</text>
</comment>
<evidence type="ECO:0000313" key="2">
    <source>
        <dbReference type="Proteomes" id="UP001286313"/>
    </source>
</evidence>
<reference evidence="1" key="1">
    <citation type="submission" date="2023-10" db="EMBL/GenBank/DDBJ databases">
        <title>Genome assemblies of two species of porcelain crab, Petrolisthes cinctipes and Petrolisthes manimaculis (Anomura: Porcellanidae).</title>
        <authorList>
            <person name="Angst P."/>
        </authorList>
    </citation>
    <scope>NUCLEOTIDE SEQUENCE</scope>
    <source>
        <strain evidence="1">PB745_01</strain>
        <tissue evidence="1">Gill</tissue>
    </source>
</reference>
<dbReference type="AlphaFoldDB" id="A0AAE1FUG2"/>
<name>A0AAE1FUG2_PETCI</name>
<proteinExistence type="predicted"/>
<sequence length="93" mass="10511">MAPPHPQRVANCRRMASFGGKMRYNGNTAPELFANLSADCHPVAAKSHRYSYDDRKFIEMETQRLLKEGIIELRTPHGVLKSLLLRVSLESDA</sequence>
<keyword evidence="2" id="KW-1185">Reference proteome</keyword>
<dbReference type="EMBL" id="JAWQEG010001354">
    <property type="protein sequence ID" value="KAK3880099.1"/>
    <property type="molecule type" value="Genomic_DNA"/>
</dbReference>
<dbReference type="Proteomes" id="UP001286313">
    <property type="component" value="Unassembled WGS sequence"/>
</dbReference>
<gene>
    <name evidence="1" type="ORF">Pcinc_015367</name>
</gene>